<dbReference type="AlphaFoldDB" id="A0A1H4VHF6"/>
<reference evidence="2" key="1">
    <citation type="submission" date="2016-10" db="EMBL/GenBank/DDBJ databases">
        <authorList>
            <person name="Varghese N."/>
            <person name="Submissions S."/>
        </authorList>
    </citation>
    <scope>NUCLEOTIDE SEQUENCE [LARGE SCALE GENOMIC DNA]</scope>
    <source>
        <strain evidence="2">DSM 44234</strain>
    </source>
</reference>
<name>A0A1H4VHF6_TSUTY</name>
<evidence type="ECO:0000313" key="2">
    <source>
        <dbReference type="Proteomes" id="UP000182241"/>
    </source>
</evidence>
<dbReference type="InterPro" id="IPR036287">
    <property type="entry name" value="Rv1873-like_sf"/>
</dbReference>
<proteinExistence type="predicted"/>
<evidence type="ECO:0000313" key="1">
    <source>
        <dbReference type="EMBL" id="SEC79804.1"/>
    </source>
</evidence>
<dbReference type="Pfam" id="PF08837">
    <property type="entry name" value="DUF1810"/>
    <property type="match status" value="1"/>
</dbReference>
<keyword evidence="2" id="KW-1185">Reference proteome</keyword>
<dbReference type="InterPro" id="IPR014937">
    <property type="entry name" value="DUF1810"/>
</dbReference>
<dbReference type="Proteomes" id="UP000182241">
    <property type="component" value="Unassembled WGS sequence"/>
</dbReference>
<protein>
    <submittedName>
        <fullName evidence="1">Uncharacterized protein, DUF1810 family</fullName>
    </submittedName>
</protein>
<gene>
    <name evidence="1" type="ORF">SAMN04489793_3213</name>
</gene>
<dbReference type="EMBL" id="FNSA01000003">
    <property type="protein sequence ID" value="SEC79804.1"/>
    <property type="molecule type" value="Genomic_DNA"/>
</dbReference>
<dbReference type="RefSeq" id="WP_068742795.1">
    <property type="nucleotide sequence ID" value="NZ_FNSA01000003.1"/>
</dbReference>
<organism evidence="1 2">
    <name type="scientific">Tsukamurella tyrosinosolvens</name>
    <dbReference type="NCBI Taxonomy" id="57704"/>
    <lineage>
        <taxon>Bacteria</taxon>
        <taxon>Bacillati</taxon>
        <taxon>Actinomycetota</taxon>
        <taxon>Actinomycetes</taxon>
        <taxon>Mycobacteriales</taxon>
        <taxon>Tsukamurellaceae</taxon>
        <taxon>Tsukamurella</taxon>
    </lineage>
</organism>
<dbReference type="STRING" id="57704.SAMN04489793_3213"/>
<dbReference type="OrthoDB" id="9801870at2"/>
<sequence>MRFDSLRFRMASDEVWETVRRELRAGRKETHWIWFVFPQLTSLGYSSMATTYGLDTLRDAREYAADPVLGPRLREAFGLLLALPLSVTALEVLGATDAMKLRSCATLFAAGTAWTEPGTVLERFFGGEHDPRTVAELADAA</sequence>
<dbReference type="Gene3D" id="1.25.40.380">
    <property type="entry name" value="Protein of unknown function DUF1810"/>
    <property type="match status" value="1"/>
</dbReference>
<accession>A0A1H4VHF6</accession>
<dbReference type="SUPFAM" id="SSF140736">
    <property type="entry name" value="Rv1873-like"/>
    <property type="match status" value="1"/>
</dbReference>